<keyword evidence="2" id="KW-0614">Plasmid</keyword>
<proteinExistence type="predicted"/>
<gene>
    <name evidence="2" type="ORF">YHS_09740</name>
</gene>
<evidence type="ECO:0008006" key="3">
    <source>
        <dbReference type="Google" id="ProtNLM"/>
    </source>
</evidence>
<name>A0AAD0AFN6_FAUOS</name>
<feature type="transmembrane region" description="Helical" evidence="1">
    <location>
        <begin position="98"/>
        <end position="123"/>
    </location>
</feature>
<feature type="transmembrane region" description="Helical" evidence="1">
    <location>
        <begin position="61"/>
        <end position="78"/>
    </location>
</feature>
<dbReference type="AlphaFoldDB" id="A0AAD0AFN6"/>
<sequence>MEEKKIVVAVQNPYLDARARQTRMQVNNVTVVIGLAIIGAVGYWLYGLIMSWPTVSAPYKYALAFYFYAIFVPVHSFVDVWDWMMDIHITPFPNLNGLIGLIGMALYSFLTLFVIIPLSLGYILKKLKLTWGNLFALFLAPGFLAIVWYIVASVLGWLFATS</sequence>
<feature type="transmembrane region" description="Helical" evidence="1">
    <location>
        <begin position="29"/>
        <end position="49"/>
    </location>
</feature>
<accession>A0AAD0AFN6</accession>
<keyword evidence="1" id="KW-1133">Transmembrane helix</keyword>
<feature type="transmembrane region" description="Helical" evidence="1">
    <location>
        <begin position="135"/>
        <end position="160"/>
    </location>
</feature>
<keyword evidence="1" id="KW-0812">Transmembrane</keyword>
<organism evidence="2">
    <name type="scientific">Faucicola osloensis</name>
    <name type="common">Moraxella osloensis</name>
    <dbReference type="NCBI Taxonomy" id="34062"/>
    <lineage>
        <taxon>Bacteria</taxon>
        <taxon>Pseudomonadati</taxon>
        <taxon>Pseudomonadota</taxon>
        <taxon>Gammaproteobacteria</taxon>
        <taxon>Moraxellales</taxon>
        <taxon>Moraxellaceae</taxon>
        <taxon>Faucicola</taxon>
    </lineage>
</organism>
<keyword evidence="1" id="KW-0472">Membrane</keyword>
<geneLocation type="plasmid" evidence="2">
    <name>pYHS1</name>
</geneLocation>
<protein>
    <recommendedName>
        <fullName evidence="3">Yip1 domain-containing protein</fullName>
    </recommendedName>
</protein>
<reference evidence="2" key="1">
    <citation type="submission" date="2017-10" db="EMBL/GenBank/DDBJ databases">
        <title>Complete Genome Sequence from Moraxella oslensis YHS isolated from human skin.</title>
        <authorList>
            <person name="Lee K."/>
            <person name="Lim J.Y."/>
            <person name="Hwang I."/>
        </authorList>
    </citation>
    <scope>NUCLEOTIDE SEQUENCE</scope>
    <source>
        <strain evidence="2">YHS</strain>
        <plasmid evidence="2">pYHS1</plasmid>
    </source>
</reference>
<dbReference type="EMBL" id="CP024177">
    <property type="protein sequence ID" value="ATQ84213.1"/>
    <property type="molecule type" value="Genomic_DNA"/>
</dbReference>
<evidence type="ECO:0000313" key="2">
    <source>
        <dbReference type="EMBL" id="ATQ84213.1"/>
    </source>
</evidence>
<evidence type="ECO:0000256" key="1">
    <source>
        <dbReference type="SAM" id="Phobius"/>
    </source>
</evidence>